<dbReference type="GO" id="GO:0098542">
    <property type="term" value="P:defense response to other organism"/>
    <property type="evidence" value="ECO:0007669"/>
    <property type="project" value="InterPro"/>
</dbReference>
<keyword evidence="2 6" id="KW-0812">Transmembrane</keyword>
<evidence type="ECO:0000256" key="1">
    <source>
        <dbReference type="ARBA" id="ARBA00004167"/>
    </source>
</evidence>
<evidence type="ECO:0000256" key="6">
    <source>
        <dbReference type="SAM" id="Phobius"/>
    </source>
</evidence>
<proteinExistence type="predicted"/>
<dbReference type="PANTHER" id="PTHR31415:SF3">
    <property type="entry name" value="LATE EMBRYOGENESIS ABUNDANT (LEA) HYDROXYPROLINE-RICH GLYCOPROTEIN FAMILY"/>
    <property type="match status" value="1"/>
</dbReference>
<dbReference type="GO" id="GO:0005886">
    <property type="term" value="C:plasma membrane"/>
    <property type="evidence" value="ECO:0007669"/>
    <property type="project" value="TreeGrafter"/>
</dbReference>
<reference evidence="8 9" key="1">
    <citation type="submission" date="2024-04" db="EMBL/GenBank/DDBJ databases">
        <authorList>
            <person name="Fracassetti M."/>
        </authorList>
    </citation>
    <scope>NUCLEOTIDE SEQUENCE [LARGE SCALE GENOMIC DNA]</scope>
</reference>
<feature type="region of interest" description="Disordered" evidence="5">
    <location>
        <begin position="1"/>
        <end position="27"/>
    </location>
</feature>
<feature type="transmembrane region" description="Helical" evidence="6">
    <location>
        <begin position="48"/>
        <end position="71"/>
    </location>
</feature>
<dbReference type="Pfam" id="PF03168">
    <property type="entry name" value="LEA_2"/>
    <property type="match status" value="1"/>
</dbReference>
<organism evidence="8 9">
    <name type="scientific">Linum trigynum</name>
    <dbReference type="NCBI Taxonomy" id="586398"/>
    <lineage>
        <taxon>Eukaryota</taxon>
        <taxon>Viridiplantae</taxon>
        <taxon>Streptophyta</taxon>
        <taxon>Embryophyta</taxon>
        <taxon>Tracheophyta</taxon>
        <taxon>Spermatophyta</taxon>
        <taxon>Magnoliopsida</taxon>
        <taxon>eudicotyledons</taxon>
        <taxon>Gunneridae</taxon>
        <taxon>Pentapetalae</taxon>
        <taxon>rosids</taxon>
        <taxon>fabids</taxon>
        <taxon>Malpighiales</taxon>
        <taxon>Linaceae</taxon>
        <taxon>Linum</taxon>
    </lineage>
</organism>
<evidence type="ECO:0000313" key="8">
    <source>
        <dbReference type="EMBL" id="CAL1397734.1"/>
    </source>
</evidence>
<dbReference type="PANTHER" id="PTHR31415">
    <property type="entry name" value="OS05G0367900 PROTEIN"/>
    <property type="match status" value="1"/>
</dbReference>
<keyword evidence="9" id="KW-1185">Reference proteome</keyword>
<name>A0AAV2FI88_9ROSI</name>
<feature type="compositionally biased region" description="Low complexity" evidence="5">
    <location>
        <begin position="1"/>
        <end position="10"/>
    </location>
</feature>
<keyword evidence="4 6" id="KW-0472">Membrane</keyword>
<feature type="compositionally biased region" description="Basic and acidic residues" evidence="5">
    <location>
        <begin position="15"/>
        <end position="27"/>
    </location>
</feature>
<dbReference type="InterPro" id="IPR044839">
    <property type="entry name" value="NDR1-like"/>
</dbReference>
<dbReference type="EMBL" id="OZ034819">
    <property type="protein sequence ID" value="CAL1397734.1"/>
    <property type="molecule type" value="Genomic_DNA"/>
</dbReference>
<dbReference type="SUPFAM" id="SSF117070">
    <property type="entry name" value="LEA14-like"/>
    <property type="match status" value="1"/>
</dbReference>
<comment type="subcellular location">
    <subcellularLocation>
        <location evidence="1">Membrane</location>
        <topology evidence="1">Single-pass membrane protein</topology>
    </subcellularLocation>
</comment>
<evidence type="ECO:0000256" key="4">
    <source>
        <dbReference type="ARBA" id="ARBA00023136"/>
    </source>
</evidence>
<dbReference type="InterPro" id="IPR004864">
    <property type="entry name" value="LEA_2"/>
</dbReference>
<keyword evidence="3 6" id="KW-1133">Transmembrane helix</keyword>
<evidence type="ECO:0000256" key="2">
    <source>
        <dbReference type="ARBA" id="ARBA00022692"/>
    </source>
</evidence>
<dbReference type="AlphaFoldDB" id="A0AAV2FI88"/>
<evidence type="ECO:0000259" key="7">
    <source>
        <dbReference type="Pfam" id="PF03168"/>
    </source>
</evidence>
<feature type="domain" description="Late embryogenesis abundant protein LEA-2 subgroup" evidence="7">
    <location>
        <begin position="102"/>
        <end position="205"/>
    </location>
</feature>
<evidence type="ECO:0000256" key="5">
    <source>
        <dbReference type="SAM" id="MobiDB-lite"/>
    </source>
</evidence>
<sequence>MYNHNNNNNNGRLPVHRETKPPPIERHHTARYIAHRVRESLTTRVSKVICSIFLTILLVAGIVAFVLWLSLRPHRPRFFIETFSVPGLDQPGGFQNAQVRFKVTVRNSNQHMVFHYGAMQGAVFYKDQQIGSARLTEPFDQGPKTTKVLDEVLTGATLTVSSQRWAEFQGDRSLGKVPFRLDITATIMFKVSTWRSETHRMHANCDVDVGPDGSILPIFRSKRCPVYFT</sequence>
<protein>
    <recommendedName>
        <fullName evidence="7">Late embryogenesis abundant protein LEA-2 subgroup domain-containing protein</fullName>
    </recommendedName>
</protein>
<dbReference type="Proteomes" id="UP001497516">
    <property type="component" value="Chromosome 6"/>
</dbReference>
<evidence type="ECO:0000313" key="9">
    <source>
        <dbReference type="Proteomes" id="UP001497516"/>
    </source>
</evidence>
<gene>
    <name evidence="8" type="ORF">LTRI10_LOCUS38007</name>
</gene>
<accession>A0AAV2FI88</accession>
<evidence type="ECO:0000256" key="3">
    <source>
        <dbReference type="ARBA" id="ARBA00022989"/>
    </source>
</evidence>
<dbReference type="GO" id="GO:0009506">
    <property type="term" value="C:plasmodesma"/>
    <property type="evidence" value="ECO:0007669"/>
    <property type="project" value="TreeGrafter"/>
</dbReference>